<feature type="domain" description="EamA" evidence="8">
    <location>
        <begin position="195"/>
        <end position="318"/>
    </location>
</feature>
<dbReference type="InterPro" id="IPR000620">
    <property type="entry name" value="EamA_dom"/>
</dbReference>
<evidence type="ECO:0000259" key="8">
    <source>
        <dbReference type="Pfam" id="PF00892"/>
    </source>
</evidence>
<evidence type="ECO:0000256" key="5">
    <source>
        <dbReference type="ARBA" id="ARBA00023136"/>
    </source>
</evidence>
<feature type="transmembrane region" description="Helical" evidence="7">
    <location>
        <begin position="224"/>
        <end position="245"/>
    </location>
</feature>
<keyword evidence="10" id="KW-1185">Reference proteome</keyword>
<name>A0A1Y6CPU6_9PROT</name>
<feature type="region of interest" description="Disordered" evidence="6">
    <location>
        <begin position="1"/>
        <end position="35"/>
    </location>
</feature>
<keyword evidence="4 7" id="KW-1133">Transmembrane helix</keyword>
<feature type="transmembrane region" description="Helical" evidence="7">
    <location>
        <begin position="83"/>
        <end position="105"/>
    </location>
</feature>
<evidence type="ECO:0000313" key="9">
    <source>
        <dbReference type="EMBL" id="SMF82307.1"/>
    </source>
</evidence>
<feature type="transmembrane region" description="Helical" evidence="7">
    <location>
        <begin position="194"/>
        <end position="212"/>
    </location>
</feature>
<feature type="transmembrane region" description="Helical" evidence="7">
    <location>
        <begin position="251"/>
        <end position="273"/>
    </location>
</feature>
<organism evidence="9 10">
    <name type="scientific">Tistlia consotensis USBA 355</name>
    <dbReference type="NCBI Taxonomy" id="560819"/>
    <lineage>
        <taxon>Bacteria</taxon>
        <taxon>Pseudomonadati</taxon>
        <taxon>Pseudomonadota</taxon>
        <taxon>Alphaproteobacteria</taxon>
        <taxon>Rhodospirillales</taxon>
        <taxon>Rhodovibrionaceae</taxon>
        <taxon>Tistlia</taxon>
    </lineage>
</organism>
<feature type="transmembrane region" description="Helical" evidence="7">
    <location>
        <begin position="280"/>
        <end position="300"/>
    </location>
</feature>
<feature type="transmembrane region" description="Helical" evidence="7">
    <location>
        <begin position="306"/>
        <end position="324"/>
    </location>
</feature>
<evidence type="ECO:0000313" key="10">
    <source>
        <dbReference type="Proteomes" id="UP000192917"/>
    </source>
</evidence>
<proteinExistence type="inferred from homology"/>
<evidence type="ECO:0000256" key="6">
    <source>
        <dbReference type="SAM" id="MobiDB-lite"/>
    </source>
</evidence>
<evidence type="ECO:0000256" key="3">
    <source>
        <dbReference type="ARBA" id="ARBA00022692"/>
    </source>
</evidence>
<evidence type="ECO:0000256" key="4">
    <source>
        <dbReference type="ARBA" id="ARBA00022989"/>
    </source>
</evidence>
<dbReference type="RefSeq" id="WP_085126855.1">
    <property type="nucleotide sequence ID" value="NZ_FWZX01000046.1"/>
</dbReference>
<dbReference type="Proteomes" id="UP000192917">
    <property type="component" value="Unassembled WGS sequence"/>
</dbReference>
<feature type="transmembrane region" description="Helical" evidence="7">
    <location>
        <begin position="117"/>
        <end position="137"/>
    </location>
</feature>
<dbReference type="EMBL" id="FWZX01000046">
    <property type="protein sequence ID" value="SMF82307.1"/>
    <property type="molecule type" value="Genomic_DNA"/>
</dbReference>
<dbReference type="GO" id="GO:0016020">
    <property type="term" value="C:membrane"/>
    <property type="evidence" value="ECO:0007669"/>
    <property type="project" value="UniProtKB-SubCell"/>
</dbReference>
<reference evidence="9 10" key="1">
    <citation type="submission" date="2017-04" db="EMBL/GenBank/DDBJ databases">
        <authorList>
            <person name="Afonso C.L."/>
            <person name="Miller P.J."/>
            <person name="Scott M.A."/>
            <person name="Spackman E."/>
            <person name="Goraichik I."/>
            <person name="Dimitrov K.M."/>
            <person name="Suarez D.L."/>
            <person name="Swayne D.E."/>
        </authorList>
    </citation>
    <scope>NUCLEOTIDE SEQUENCE [LARGE SCALE GENOMIC DNA]</scope>
    <source>
        <strain evidence="9 10">USBA 355</strain>
    </source>
</reference>
<gene>
    <name evidence="9" type="ORF">SAMN05428998_1463</name>
</gene>
<feature type="domain" description="EamA" evidence="8">
    <location>
        <begin position="52"/>
        <end position="184"/>
    </location>
</feature>
<feature type="compositionally biased region" description="Gly residues" evidence="6">
    <location>
        <begin position="23"/>
        <end position="33"/>
    </location>
</feature>
<dbReference type="Pfam" id="PF00892">
    <property type="entry name" value="EamA"/>
    <property type="match status" value="2"/>
</dbReference>
<dbReference type="STRING" id="560819.SAMN05428998_1463"/>
<accession>A0A1Y6CPU6</accession>
<comment type="subcellular location">
    <subcellularLocation>
        <location evidence="1">Membrane</location>
        <topology evidence="1">Multi-pass membrane protein</topology>
    </subcellularLocation>
</comment>
<sequence length="344" mass="36322">MAASASPDRAAETAGAQTRAPGPGRGPDCGPVGGRAPAFGHGAGHGVGQAGRGIALMLLSTLFFAGMNASVKSLGPAIPTEQVLFFRNLFALLPVAAMVWRAGSLSVLKPNRPLQHVWRAAAGLVSLGTFFWCYARLPLADVIAVSFSAPLFVTALSPWLLGEAVGPRRWAAVVVGFLGTLLIVRPGQSGFDPQLLLVLVATFFYAQVLISVRKLNRTDTPTAIVFWYLVISVAATALALPFVWVTPSLQGWLLLIGLGLFGGVAQLIVTAAFRYADAAVLAPFDYASILWGSTLGWLIWGEVPKHTLWAGAAVLIASGLYIAHREARLGLLGRARRRAPPAEL</sequence>
<dbReference type="SUPFAM" id="SSF103481">
    <property type="entry name" value="Multidrug resistance efflux transporter EmrE"/>
    <property type="match status" value="2"/>
</dbReference>
<keyword evidence="5 7" id="KW-0472">Membrane</keyword>
<keyword evidence="3 7" id="KW-0812">Transmembrane</keyword>
<dbReference type="AlphaFoldDB" id="A0A1Y6CPU6"/>
<dbReference type="PANTHER" id="PTHR22911:SF6">
    <property type="entry name" value="SOLUTE CARRIER FAMILY 35 MEMBER G1"/>
    <property type="match status" value="1"/>
</dbReference>
<feature type="transmembrane region" description="Helical" evidence="7">
    <location>
        <begin position="143"/>
        <end position="161"/>
    </location>
</feature>
<comment type="similarity">
    <text evidence="2">Belongs to the drug/metabolite transporter (DMT) superfamily. 10 TMS drug/metabolite exporter (DME) (TC 2.A.7.3) family.</text>
</comment>
<protein>
    <submittedName>
        <fullName evidence="9">Permease of the drug/metabolite transporter (DMT) superfamily</fullName>
    </submittedName>
</protein>
<evidence type="ECO:0000256" key="7">
    <source>
        <dbReference type="SAM" id="Phobius"/>
    </source>
</evidence>
<evidence type="ECO:0000256" key="1">
    <source>
        <dbReference type="ARBA" id="ARBA00004141"/>
    </source>
</evidence>
<dbReference type="InterPro" id="IPR037185">
    <property type="entry name" value="EmrE-like"/>
</dbReference>
<feature type="transmembrane region" description="Helical" evidence="7">
    <location>
        <begin position="54"/>
        <end position="71"/>
    </location>
</feature>
<evidence type="ECO:0000256" key="2">
    <source>
        <dbReference type="ARBA" id="ARBA00009853"/>
    </source>
</evidence>
<dbReference type="PANTHER" id="PTHR22911">
    <property type="entry name" value="ACYL-MALONYL CONDENSING ENZYME-RELATED"/>
    <property type="match status" value="1"/>
</dbReference>